<gene>
    <name evidence="2" type="ORF">GOODEAATRI_015073</name>
</gene>
<accession>A0ABV0MHW1</accession>
<feature type="compositionally biased region" description="Low complexity" evidence="1">
    <location>
        <begin position="64"/>
        <end position="75"/>
    </location>
</feature>
<proteinExistence type="predicted"/>
<evidence type="ECO:0000256" key="1">
    <source>
        <dbReference type="SAM" id="MobiDB-lite"/>
    </source>
</evidence>
<feature type="compositionally biased region" description="Polar residues" evidence="1">
    <location>
        <begin position="109"/>
        <end position="118"/>
    </location>
</feature>
<dbReference type="InterPro" id="IPR051482">
    <property type="entry name" value="Cholesterol_transport"/>
</dbReference>
<dbReference type="EMBL" id="JAHRIO010001095">
    <property type="protein sequence ID" value="MEQ2158693.1"/>
    <property type="molecule type" value="Genomic_DNA"/>
</dbReference>
<dbReference type="Proteomes" id="UP001476798">
    <property type="component" value="Unassembled WGS sequence"/>
</dbReference>
<keyword evidence="3" id="KW-1185">Reference proteome</keyword>
<sequence length="190" mass="19516">MASAPSTGSSPPSASVHCSLPSPASAPILSATFLPSSASCQPIEVPSSSGGILGSEPMEPSPPSSHSSLPTITPTMTAPVSAAASFTLEEGGGSQSELANHMPPPPATSLGNLSSLDITNDEELPTDPSNSSDTQEETSGEVEAFCADLSGRLNINTVVRMSVDKLHDLLFSADTHFIQHLFSQRHFTGT</sequence>
<feature type="region of interest" description="Disordered" evidence="1">
    <location>
        <begin position="1"/>
        <end position="21"/>
    </location>
</feature>
<protein>
    <submittedName>
        <fullName evidence="2">Uncharacterized protein</fullName>
    </submittedName>
</protein>
<dbReference type="PANTHER" id="PTHR23319:SF8">
    <property type="entry name" value="PROTEIN ASTER-A"/>
    <property type="match status" value="1"/>
</dbReference>
<evidence type="ECO:0000313" key="2">
    <source>
        <dbReference type="EMBL" id="MEQ2158693.1"/>
    </source>
</evidence>
<reference evidence="2 3" key="1">
    <citation type="submission" date="2021-06" db="EMBL/GenBank/DDBJ databases">
        <authorList>
            <person name="Palmer J.M."/>
        </authorList>
    </citation>
    <scope>NUCLEOTIDE SEQUENCE [LARGE SCALE GENOMIC DNA]</scope>
    <source>
        <strain evidence="2 3">GA_2019</strain>
        <tissue evidence="2">Muscle</tissue>
    </source>
</reference>
<dbReference type="PANTHER" id="PTHR23319">
    <property type="entry name" value="GRAM DOMAIN CONTAINING 1B, ISOFORM E"/>
    <property type="match status" value="1"/>
</dbReference>
<comment type="caution">
    <text evidence="2">The sequence shown here is derived from an EMBL/GenBank/DDBJ whole genome shotgun (WGS) entry which is preliminary data.</text>
</comment>
<evidence type="ECO:0000313" key="3">
    <source>
        <dbReference type="Proteomes" id="UP001476798"/>
    </source>
</evidence>
<organism evidence="2 3">
    <name type="scientific">Goodea atripinnis</name>
    <dbReference type="NCBI Taxonomy" id="208336"/>
    <lineage>
        <taxon>Eukaryota</taxon>
        <taxon>Metazoa</taxon>
        <taxon>Chordata</taxon>
        <taxon>Craniata</taxon>
        <taxon>Vertebrata</taxon>
        <taxon>Euteleostomi</taxon>
        <taxon>Actinopterygii</taxon>
        <taxon>Neopterygii</taxon>
        <taxon>Teleostei</taxon>
        <taxon>Neoteleostei</taxon>
        <taxon>Acanthomorphata</taxon>
        <taxon>Ovalentaria</taxon>
        <taxon>Atherinomorphae</taxon>
        <taxon>Cyprinodontiformes</taxon>
        <taxon>Goodeidae</taxon>
        <taxon>Goodea</taxon>
    </lineage>
</organism>
<feature type="compositionally biased region" description="Polar residues" evidence="1">
    <location>
        <begin position="39"/>
        <end position="50"/>
    </location>
</feature>
<name>A0ABV0MHW1_9TELE</name>
<feature type="region of interest" description="Disordered" evidence="1">
    <location>
        <begin position="39"/>
        <end position="141"/>
    </location>
</feature>